<dbReference type="Proteomes" id="UP000236333">
    <property type="component" value="Unassembled WGS sequence"/>
</dbReference>
<protein>
    <submittedName>
        <fullName evidence="1">Uncharacterized protein</fullName>
    </submittedName>
</protein>
<comment type="caution">
    <text evidence="1">The sequence shown here is derived from an EMBL/GenBank/DDBJ whole genome shotgun (WGS) entry which is preliminary data.</text>
</comment>
<dbReference type="EMBL" id="PGGS01000079">
    <property type="protein sequence ID" value="PNH09775.1"/>
    <property type="molecule type" value="Genomic_DNA"/>
</dbReference>
<name>A0A2J8AB71_9CHLO</name>
<organism evidence="1 2">
    <name type="scientific">Tetrabaena socialis</name>
    <dbReference type="NCBI Taxonomy" id="47790"/>
    <lineage>
        <taxon>Eukaryota</taxon>
        <taxon>Viridiplantae</taxon>
        <taxon>Chlorophyta</taxon>
        <taxon>core chlorophytes</taxon>
        <taxon>Chlorophyceae</taxon>
        <taxon>CS clade</taxon>
        <taxon>Chlamydomonadales</taxon>
        <taxon>Tetrabaenaceae</taxon>
        <taxon>Tetrabaena</taxon>
    </lineage>
</organism>
<sequence>MSYPLGPPGYPVWDFGDTSLELSGMRPALGPPPSSPTCRFLLLITLPWRSLLPPFRPLSHTRPSSGLAHPRAHPAHPAHLSGHLGTWAPGHLGTWAPGHLGTWAPGHLGTWAPGHLGA</sequence>
<reference evidence="1 2" key="1">
    <citation type="journal article" date="2017" name="Mol. Biol. Evol.">
        <title>The 4-celled Tetrabaena socialis nuclear genome reveals the essential components for genetic control of cell number at the origin of multicellularity in the volvocine lineage.</title>
        <authorList>
            <person name="Featherston J."/>
            <person name="Arakaki Y."/>
            <person name="Hanschen E.R."/>
            <person name="Ferris P.J."/>
            <person name="Michod R.E."/>
            <person name="Olson B.J.S.C."/>
            <person name="Nozaki H."/>
            <person name="Durand P.M."/>
        </authorList>
    </citation>
    <scope>NUCLEOTIDE SEQUENCE [LARGE SCALE GENOMIC DNA]</scope>
    <source>
        <strain evidence="1 2">NIES-571</strain>
    </source>
</reference>
<dbReference type="AlphaFoldDB" id="A0A2J8AB71"/>
<evidence type="ECO:0000313" key="1">
    <source>
        <dbReference type="EMBL" id="PNH09775.1"/>
    </source>
</evidence>
<keyword evidence="2" id="KW-1185">Reference proteome</keyword>
<evidence type="ECO:0000313" key="2">
    <source>
        <dbReference type="Proteomes" id="UP000236333"/>
    </source>
</evidence>
<accession>A0A2J8AB71</accession>
<proteinExistence type="predicted"/>
<dbReference type="OrthoDB" id="437666at2759"/>
<gene>
    <name evidence="1" type="ORF">TSOC_003597</name>
</gene>